<name>A0A085W391_9BACT</name>
<evidence type="ECO:0008006" key="3">
    <source>
        <dbReference type="Google" id="ProtNLM"/>
    </source>
</evidence>
<sequence length="70" mass="7426">MGRKPATVADLEALPENVVGELVAGELFVSPRPSSPHAMTASRLGALLLNRFDLGEPGPSGWFIVDEPEL</sequence>
<dbReference type="RefSeq" id="WP_338034354.1">
    <property type="nucleotide sequence ID" value="NZ_JMCB01000023.1"/>
</dbReference>
<comment type="caution">
    <text evidence="1">The sequence shown here is derived from an EMBL/GenBank/DDBJ whole genome shotgun (WGS) entry which is preliminary data.</text>
</comment>
<evidence type="ECO:0000313" key="1">
    <source>
        <dbReference type="EMBL" id="KFE62154.1"/>
    </source>
</evidence>
<evidence type="ECO:0000313" key="2">
    <source>
        <dbReference type="Proteomes" id="UP000028725"/>
    </source>
</evidence>
<dbReference type="STRING" id="394096.DB31_4260"/>
<dbReference type="SUPFAM" id="SSF52980">
    <property type="entry name" value="Restriction endonuclease-like"/>
    <property type="match status" value="1"/>
</dbReference>
<dbReference type="EMBL" id="JMCB01000023">
    <property type="protein sequence ID" value="KFE62154.1"/>
    <property type="molecule type" value="Genomic_DNA"/>
</dbReference>
<dbReference type="Proteomes" id="UP000028725">
    <property type="component" value="Unassembled WGS sequence"/>
</dbReference>
<proteinExistence type="predicted"/>
<gene>
    <name evidence="1" type="ORF">DB31_4260</name>
</gene>
<protein>
    <recommendedName>
        <fullName evidence="3">Restriction endonuclease domain-containing protein</fullName>
    </recommendedName>
</protein>
<dbReference type="Gene3D" id="3.90.1570.10">
    <property type="entry name" value="tt1808, chain A"/>
    <property type="match status" value="1"/>
</dbReference>
<accession>A0A085W391</accession>
<dbReference type="InterPro" id="IPR012296">
    <property type="entry name" value="Nuclease_put_TT1808"/>
</dbReference>
<dbReference type="InterPro" id="IPR011335">
    <property type="entry name" value="Restrct_endonuc-II-like"/>
</dbReference>
<reference evidence="1 2" key="1">
    <citation type="submission" date="2014-04" db="EMBL/GenBank/DDBJ databases">
        <title>Genome assembly of Hyalangium minutum DSM 14724.</title>
        <authorList>
            <person name="Sharma G."/>
            <person name="Subramanian S."/>
        </authorList>
    </citation>
    <scope>NUCLEOTIDE SEQUENCE [LARGE SCALE GENOMIC DNA]</scope>
    <source>
        <strain evidence="1 2">DSM 14724</strain>
    </source>
</reference>
<organism evidence="1 2">
    <name type="scientific">Hyalangium minutum</name>
    <dbReference type="NCBI Taxonomy" id="394096"/>
    <lineage>
        <taxon>Bacteria</taxon>
        <taxon>Pseudomonadati</taxon>
        <taxon>Myxococcota</taxon>
        <taxon>Myxococcia</taxon>
        <taxon>Myxococcales</taxon>
        <taxon>Cystobacterineae</taxon>
        <taxon>Archangiaceae</taxon>
        <taxon>Hyalangium</taxon>
    </lineage>
</organism>
<dbReference type="AlphaFoldDB" id="A0A085W391"/>
<keyword evidence="2" id="KW-1185">Reference proteome</keyword>